<dbReference type="RefSeq" id="WP_272965368.1">
    <property type="nucleotide sequence ID" value="NZ_CALBIY010000007.1"/>
</dbReference>
<proteinExistence type="predicted"/>
<evidence type="ECO:0000256" key="1">
    <source>
        <dbReference type="SAM" id="Phobius"/>
    </source>
</evidence>
<evidence type="ECO:0000313" key="2">
    <source>
        <dbReference type="EMBL" id="HAW77862.1"/>
    </source>
</evidence>
<dbReference type="AlphaFoldDB" id="A0A350P995"/>
<accession>A0A350P995</accession>
<protein>
    <submittedName>
        <fullName evidence="2">Uncharacterized protein</fullName>
    </submittedName>
</protein>
<name>A0A350P995_9ALTE</name>
<keyword evidence="1" id="KW-0812">Transmembrane</keyword>
<organism evidence="2 3">
    <name type="scientific">Alteromonas australica</name>
    <dbReference type="NCBI Taxonomy" id="589873"/>
    <lineage>
        <taxon>Bacteria</taxon>
        <taxon>Pseudomonadati</taxon>
        <taxon>Pseudomonadota</taxon>
        <taxon>Gammaproteobacteria</taxon>
        <taxon>Alteromonadales</taxon>
        <taxon>Alteromonadaceae</taxon>
        <taxon>Alteromonas/Salinimonas group</taxon>
        <taxon>Alteromonas</taxon>
    </lineage>
</organism>
<keyword evidence="1" id="KW-0472">Membrane</keyword>
<sequence>MAGKKRTDEYWLAHIKAQQNSGLCQSDYCRKHSLSSSQFSQKKNELRPAQKYKRIPKTRANRYGKGLKLSEAKIENFAELFIKQYDSQTISKRLNISLPTTLKYQGYFREALCFGALMYLELFSGVGSLVMIGKSPSSHLLDEIWKRDLKGYKNIKGRNYVLWAVCILHYTKFKWTRDDTDCCHMIALTNYCKKTYIKQNPIDFEKPLPDEVVAAIFKTEVNEIAHQNWISASHDPYFKADLSLEYEYWIALFYGREEKDVERWFKELYTDLLWVLKKHGLRLDIVNKEYYFSSYVRHSDPKDILRYYDGIITRANDIKKGKYTGTVNEIFGAFTPPT</sequence>
<evidence type="ECO:0000313" key="3">
    <source>
        <dbReference type="Proteomes" id="UP000263517"/>
    </source>
</evidence>
<dbReference type="NCBIfam" id="NF047593">
    <property type="entry name" value="IS66_ISAeme5_TnpA"/>
    <property type="match status" value="1"/>
</dbReference>
<keyword evidence="1" id="KW-1133">Transmembrane helix</keyword>
<comment type="caution">
    <text evidence="2">The sequence shown here is derived from an EMBL/GenBank/DDBJ whole genome shotgun (WGS) entry which is preliminary data.</text>
</comment>
<dbReference type="Proteomes" id="UP000263517">
    <property type="component" value="Unassembled WGS sequence"/>
</dbReference>
<gene>
    <name evidence="2" type="ORF">DCW74_19270</name>
</gene>
<reference evidence="2 3" key="1">
    <citation type="journal article" date="2018" name="Nat. Biotechnol.">
        <title>A standardized bacterial taxonomy based on genome phylogeny substantially revises the tree of life.</title>
        <authorList>
            <person name="Parks D.H."/>
            <person name="Chuvochina M."/>
            <person name="Waite D.W."/>
            <person name="Rinke C."/>
            <person name="Skarshewski A."/>
            <person name="Chaumeil P.A."/>
            <person name="Hugenholtz P."/>
        </authorList>
    </citation>
    <scope>NUCLEOTIDE SEQUENCE [LARGE SCALE GENOMIC DNA]</scope>
    <source>
        <strain evidence="2">UBA11978</strain>
    </source>
</reference>
<feature type="transmembrane region" description="Helical" evidence="1">
    <location>
        <begin position="111"/>
        <end position="132"/>
    </location>
</feature>
<dbReference type="EMBL" id="DNAN01000675">
    <property type="protein sequence ID" value="HAW77862.1"/>
    <property type="molecule type" value="Genomic_DNA"/>
</dbReference>